<feature type="compositionally biased region" description="Low complexity" evidence="1">
    <location>
        <begin position="53"/>
        <end position="87"/>
    </location>
</feature>
<feature type="compositionally biased region" description="Polar residues" evidence="1">
    <location>
        <begin position="523"/>
        <end position="532"/>
    </location>
</feature>
<evidence type="ECO:0000313" key="2">
    <source>
        <dbReference type="EMBL" id="PPJ59188.1"/>
    </source>
</evidence>
<feature type="compositionally biased region" description="Polar residues" evidence="1">
    <location>
        <begin position="1"/>
        <end position="15"/>
    </location>
</feature>
<reference evidence="3" key="1">
    <citation type="journal article" date="2017" name="bioRxiv">
        <title>Conservation of a gene cluster reveals novel cercosporin biosynthetic mechanisms and extends production to the genus Colletotrichum.</title>
        <authorList>
            <person name="de Jonge R."/>
            <person name="Ebert M.K."/>
            <person name="Huitt-Roehl C.R."/>
            <person name="Pal P."/>
            <person name="Suttle J.C."/>
            <person name="Spanner R.E."/>
            <person name="Neubauer J.D."/>
            <person name="Jurick W.M.II."/>
            <person name="Stott K.A."/>
            <person name="Secor G.A."/>
            <person name="Thomma B.P.H.J."/>
            <person name="Van de Peer Y."/>
            <person name="Townsend C.A."/>
            <person name="Bolton M.D."/>
        </authorList>
    </citation>
    <scope>NUCLEOTIDE SEQUENCE [LARGE SCALE GENOMIC DNA]</scope>
    <source>
        <strain evidence="3">CBS538.71</strain>
    </source>
</reference>
<evidence type="ECO:0000313" key="3">
    <source>
        <dbReference type="Proteomes" id="UP000237631"/>
    </source>
</evidence>
<name>A0A2S6CHI6_9PEZI</name>
<sequence length="977" mass="108507">MARPNQANYRTNPSVKPTEREVRAYRVEQADRILLERVANVRATLMQPRVGKRSSAAPYAPRSSSSTISTSKTIQHHASTTSSHNASMLQSSTQYQPIRRQARRQQFRPLGGVLNTTNSSPAHLHESTSYLDKLERTAQHQARKNAESEAMFQENKQRREEEKKWQWDFIFFPEARKASEDASKATAANVSHASTNVERGQQLPAESEGVSSIGAAPQESHDTQLQPNEQVVAQHAEHIQDYEAQQAEQVEATKKQIIVGSTLAATFPGATRQVFQRVLYIDGTCAWIKVQVQGNGMVEAEALEAVPQVCKRPLLVERELEEPRKRQLTAKHAFQCTEDHKFADEMPGACQREELHEIDGSVVQVEESKANSLKEGDEDDPTIVLFEEGKTTSEEDRDEAEVAVVSLQEVKTNSKAERAEAGPGIVHVEEVETISEEERCGDESTITPHEEARGALEEEHIEADATSLHVKEVAVVSEDERPDEGTSDVASSNEEAPQEEETAAVGDDHGPSWRQRKGEKKITSSTKRSANQKGDCINCGKRTYGQPHVCHNRHPKRASSDPWYGHQTRFHVEAERPEKIQPGIEPVIPLVGRGTSVSESAMAFARNCQMFGAASSKRIANGGAQHKATEDDEDSMNLGAINSAPANAPTGPRNQSSGGHYVPQREEPMDVVSTFEAFDGMLPAAATGLSAMDQVYQGPDSGVGSRIGDQGEDMVMSRTDAQVEGEVEEEVMSGVEHTAPQQDVQVRKSPFFAAPIGPHDSNHHHQFVQESWNARPLAQEQYFQSRAHCPGDRDGDIDMIDDTPSTRQPPARHGRGRPQAGDRYGNIDMPDASAAPSQLPRRQNNRARDHRQFVDRQFVDRQYNAIMSHTRTAPNRQPLRMRDTNFSDSGRRGAQQHYRPQPSLNTTPSTQHNLDREDYARQRMAADAQRRTGTRGVARAPRRNGAPSRSDENDIGLRIRGAAKMRGESMRDARYND</sequence>
<feature type="region of interest" description="Disordered" evidence="1">
    <location>
        <begin position="1"/>
        <end position="21"/>
    </location>
</feature>
<comment type="caution">
    <text evidence="2">The sequence shown here is derived from an EMBL/GenBank/DDBJ whole genome shotgun (WGS) entry which is preliminary data.</text>
</comment>
<feature type="region of interest" description="Disordered" evidence="1">
    <location>
        <begin position="622"/>
        <end position="663"/>
    </location>
</feature>
<feature type="region of interest" description="Disordered" evidence="1">
    <location>
        <begin position="186"/>
        <end position="212"/>
    </location>
</feature>
<feature type="region of interest" description="Disordered" evidence="1">
    <location>
        <begin position="475"/>
        <end position="563"/>
    </location>
</feature>
<keyword evidence="3" id="KW-1185">Reference proteome</keyword>
<feature type="region of interest" description="Disordered" evidence="1">
    <location>
        <begin position="136"/>
        <end position="159"/>
    </location>
</feature>
<evidence type="ECO:0000256" key="1">
    <source>
        <dbReference type="SAM" id="MobiDB-lite"/>
    </source>
</evidence>
<proteinExistence type="predicted"/>
<organism evidence="2 3">
    <name type="scientific">Cercospora berteroae</name>
    <dbReference type="NCBI Taxonomy" id="357750"/>
    <lineage>
        <taxon>Eukaryota</taxon>
        <taxon>Fungi</taxon>
        <taxon>Dikarya</taxon>
        <taxon>Ascomycota</taxon>
        <taxon>Pezizomycotina</taxon>
        <taxon>Dothideomycetes</taxon>
        <taxon>Dothideomycetidae</taxon>
        <taxon>Mycosphaerellales</taxon>
        <taxon>Mycosphaerellaceae</taxon>
        <taxon>Cercospora</taxon>
    </lineage>
</organism>
<dbReference type="EMBL" id="PNEN01000416">
    <property type="protein sequence ID" value="PPJ59188.1"/>
    <property type="molecule type" value="Genomic_DNA"/>
</dbReference>
<feature type="region of interest" description="Disordered" evidence="1">
    <location>
        <begin position="787"/>
        <end position="977"/>
    </location>
</feature>
<dbReference type="AlphaFoldDB" id="A0A2S6CHI6"/>
<dbReference type="Proteomes" id="UP000237631">
    <property type="component" value="Unassembled WGS sequence"/>
</dbReference>
<gene>
    <name evidence="2" type="ORF">CBER1_03073</name>
</gene>
<dbReference type="OrthoDB" id="3649003at2759"/>
<feature type="compositionally biased region" description="Polar residues" evidence="1">
    <location>
        <begin position="186"/>
        <end position="199"/>
    </location>
</feature>
<accession>A0A2S6CHI6</accession>
<feature type="compositionally biased region" description="Basic and acidic residues" evidence="1">
    <location>
        <begin position="965"/>
        <end position="977"/>
    </location>
</feature>
<feature type="compositionally biased region" description="Polar residues" evidence="1">
    <location>
        <begin position="902"/>
        <end position="912"/>
    </location>
</feature>
<protein>
    <submittedName>
        <fullName evidence="2">Uncharacterized protein</fullName>
    </submittedName>
</protein>
<feature type="compositionally biased region" description="Basic and acidic residues" evidence="1">
    <location>
        <begin position="880"/>
        <end position="891"/>
    </location>
</feature>
<feature type="compositionally biased region" description="Polar residues" evidence="1">
    <location>
        <begin position="865"/>
        <end position="875"/>
    </location>
</feature>
<feature type="compositionally biased region" description="Basic and acidic residues" evidence="1">
    <location>
        <begin position="846"/>
        <end position="859"/>
    </location>
</feature>
<feature type="region of interest" description="Disordered" evidence="1">
    <location>
        <begin position="49"/>
        <end position="101"/>
    </location>
</feature>